<dbReference type="STRING" id="1891926.Fuma_02908"/>
<dbReference type="Proteomes" id="UP000187735">
    <property type="component" value="Chromosome"/>
</dbReference>
<dbReference type="EMBL" id="CP017641">
    <property type="protein sequence ID" value="APZ93291.1"/>
    <property type="molecule type" value="Genomic_DNA"/>
</dbReference>
<protein>
    <submittedName>
        <fullName evidence="1">Uncharacterized protein</fullName>
    </submittedName>
</protein>
<proteinExistence type="predicted"/>
<dbReference type="OrthoDB" id="276912at2"/>
<evidence type="ECO:0000313" key="2">
    <source>
        <dbReference type="Proteomes" id="UP000187735"/>
    </source>
</evidence>
<keyword evidence="2" id="KW-1185">Reference proteome</keyword>
<evidence type="ECO:0000313" key="1">
    <source>
        <dbReference type="EMBL" id="APZ93291.1"/>
    </source>
</evidence>
<dbReference type="RefSeq" id="WP_077024774.1">
    <property type="nucleotide sequence ID" value="NZ_CP017641.1"/>
</dbReference>
<sequence length="177" mass="20445">MMKRFDFAGRWRGQIVPHLNDQEVAFTLTWGMQLLRPDYEDGNPPWHCGRGLPNGRSPREGCLSWYQPVGRCHHIAPFCWAIGRKIYPQLNWGFVSGEHHTVVIGYKADWQEPEWLMDILLFREKTAIESLAFVKSREWKFYPTIVDYAASFCPDSELVAKYLSGEMSVSEIASMSA</sequence>
<gene>
    <name evidence="1" type="ORF">Fuma_02908</name>
</gene>
<name>A0A1P8WGT8_9PLAN</name>
<accession>A0A1P8WGT8</accession>
<reference evidence="1 2" key="1">
    <citation type="journal article" date="2016" name="Front. Microbiol.">
        <title>Fuerstia marisgermanicae gen. nov., sp. nov., an Unusual Member of the Phylum Planctomycetes from the German Wadden Sea.</title>
        <authorList>
            <person name="Kohn T."/>
            <person name="Heuer A."/>
            <person name="Jogler M."/>
            <person name="Vollmers J."/>
            <person name="Boedeker C."/>
            <person name="Bunk B."/>
            <person name="Rast P."/>
            <person name="Borchert D."/>
            <person name="Glockner I."/>
            <person name="Freese H.M."/>
            <person name="Klenk H.P."/>
            <person name="Overmann J."/>
            <person name="Kaster A.K."/>
            <person name="Rohde M."/>
            <person name="Wiegand S."/>
            <person name="Jogler C."/>
        </authorList>
    </citation>
    <scope>NUCLEOTIDE SEQUENCE [LARGE SCALE GENOMIC DNA]</scope>
    <source>
        <strain evidence="1 2">NH11</strain>
    </source>
</reference>
<organism evidence="1 2">
    <name type="scientific">Fuerstiella marisgermanici</name>
    <dbReference type="NCBI Taxonomy" id="1891926"/>
    <lineage>
        <taxon>Bacteria</taxon>
        <taxon>Pseudomonadati</taxon>
        <taxon>Planctomycetota</taxon>
        <taxon>Planctomycetia</taxon>
        <taxon>Planctomycetales</taxon>
        <taxon>Planctomycetaceae</taxon>
        <taxon>Fuerstiella</taxon>
    </lineage>
</organism>
<dbReference type="AlphaFoldDB" id="A0A1P8WGT8"/>
<dbReference type="KEGG" id="fmr:Fuma_02908"/>